<evidence type="ECO:0000313" key="1">
    <source>
        <dbReference type="EMBL" id="CAA9203279.1"/>
    </source>
</evidence>
<organism evidence="1 2">
    <name type="scientific">Flavobacterium collinsii</name>
    <dbReference type="NCBI Taxonomy" id="1114861"/>
    <lineage>
        <taxon>Bacteria</taxon>
        <taxon>Pseudomonadati</taxon>
        <taxon>Bacteroidota</taxon>
        <taxon>Flavobacteriia</taxon>
        <taxon>Flavobacteriales</taxon>
        <taxon>Flavobacteriaceae</taxon>
        <taxon>Flavobacterium</taxon>
    </lineage>
</organism>
<accession>A0ABM8KQ54</accession>
<evidence type="ECO:0000313" key="2">
    <source>
        <dbReference type="Proteomes" id="UP000474567"/>
    </source>
</evidence>
<name>A0ABM8KQ54_9FLAO</name>
<comment type="caution">
    <text evidence="1">The sequence shown here is derived from an EMBL/GenBank/DDBJ whole genome shotgun (WGS) entry which is preliminary data.</text>
</comment>
<sequence>MDNSFDKRTIEFVLNKDDGSTVYADLFFSKRENEFLNIEMNCKKQLRG</sequence>
<dbReference type="EMBL" id="CADCST010000176">
    <property type="protein sequence ID" value="CAA9203279.1"/>
    <property type="molecule type" value="Genomic_DNA"/>
</dbReference>
<reference evidence="1 2" key="1">
    <citation type="submission" date="2020-02" db="EMBL/GenBank/DDBJ databases">
        <authorList>
            <person name="Criscuolo A."/>
        </authorList>
    </citation>
    <scope>NUCLEOTIDE SEQUENCE [LARGE SCALE GENOMIC DNA]</scope>
    <source>
        <strain evidence="1">CECT7796</strain>
    </source>
</reference>
<gene>
    <name evidence="1" type="ORF">FLACOL7796_04678</name>
</gene>
<proteinExistence type="predicted"/>
<keyword evidence="2" id="KW-1185">Reference proteome</keyword>
<protein>
    <submittedName>
        <fullName evidence="1">Uncharacterized protein</fullName>
    </submittedName>
</protein>
<dbReference type="Proteomes" id="UP000474567">
    <property type="component" value="Unassembled WGS sequence"/>
</dbReference>